<sequence length="121" mass="13811">MFQRPRSVALEYEKPRTYGMVLIYPLDRLVECGSAGYVTTIIFGISGVHRDMQYLDPRPSTPFYQFLSKYRLRLGPDDWSSGKYERWSSSASSGSVGLGYDNRSGELTVAYRNRHSSYAFA</sequence>
<proteinExistence type="predicted"/>
<organism evidence="1 2">
    <name type="scientific">Stylosanthes scabra</name>
    <dbReference type="NCBI Taxonomy" id="79078"/>
    <lineage>
        <taxon>Eukaryota</taxon>
        <taxon>Viridiplantae</taxon>
        <taxon>Streptophyta</taxon>
        <taxon>Embryophyta</taxon>
        <taxon>Tracheophyta</taxon>
        <taxon>Spermatophyta</taxon>
        <taxon>Magnoliopsida</taxon>
        <taxon>eudicotyledons</taxon>
        <taxon>Gunneridae</taxon>
        <taxon>Pentapetalae</taxon>
        <taxon>rosids</taxon>
        <taxon>fabids</taxon>
        <taxon>Fabales</taxon>
        <taxon>Fabaceae</taxon>
        <taxon>Papilionoideae</taxon>
        <taxon>50 kb inversion clade</taxon>
        <taxon>dalbergioids sensu lato</taxon>
        <taxon>Dalbergieae</taxon>
        <taxon>Pterocarpus clade</taxon>
        <taxon>Stylosanthes</taxon>
    </lineage>
</organism>
<reference evidence="1 2" key="1">
    <citation type="journal article" date="2023" name="Plants (Basel)">
        <title>Bridging the Gap: Combining Genomics and Transcriptomics Approaches to Understand Stylosanthes scabra, an Orphan Legume from the Brazilian Caatinga.</title>
        <authorList>
            <person name="Ferreira-Neto J.R.C."/>
            <person name="da Silva M.D."/>
            <person name="Binneck E."/>
            <person name="de Melo N.F."/>
            <person name="da Silva R.H."/>
            <person name="de Melo A.L.T.M."/>
            <person name="Pandolfi V."/>
            <person name="Bustamante F.O."/>
            <person name="Brasileiro-Vidal A.C."/>
            <person name="Benko-Iseppon A.M."/>
        </authorList>
    </citation>
    <scope>NUCLEOTIDE SEQUENCE [LARGE SCALE GENOMIC DNA]</scope>
    <source>
        <tissue evidence="1">Leaves</tissue>
    </source>
</reference>
<dbReference type="Proteomes" id="UP001341840">
    <property type="component" value="Unassembled WGS sequence"/>
</dbReference>
<gene>
    <name evidence="1" type="ORF">PIB30_039846</name>
</gene>
<evidence type="ECO:0000313" key="2">
    <source>
        <dbReference type="Proteomes" id="UP001341840"/>
    </source>
</evidence>
<name>A0ABU6TF66_9FABA</name>
<evidence type="ECO:0000313" key="1">
    <source>
        <dbReference type="EMBL" id="MED6146989.1"/>
    </source>
</evidence>
<keyword evidence="2" id="KW-1185">Reference proteome</keyword>
<accession>A0ABU6TF66</accession>
<protein>
    <submittedName>
        <fullName evidence="1">Uncharacterized protein</fullName>
    </submittedName>
</protein>
<comment type="caution">
    <text evidence="1">The sequence shown here is derived from an EMBL/GenBank/DDBJ whole genome shotgun (WGS) entry which is preliminary data.</text>
</comment>
<dbReference type="EMBL" id="JASCZI010090833">
    <property type="protein sequence ID" value="MED6146989.1"/>
    <property type="molecule type" value="Genomic_DNA"/>
</dbReference>